<dbReference type="PANTHER" id="PTHR42850">
    <property type="entry name" value="METALLOPHOSPHOESTERASE"/>
    <property type="match status" value="1"/>
</dbReference>
<sequence length="245" mass="27088">MTRVYAIGDIHGHLDKLIAAHALIAEDRARCGDAAAPVVHVGDLVDRGPDSKGVIQYLIDGQARGESWVVLKGNHDRMAAMFLRDYPMVDHMLLYDHNWLHPRIGGVETLASYGVEVPEGIRTYQLHAQALAAVPQAHRRFLDTLPCLHRIDDLCFVHAGIRPGVALEDQVEDDLTWIRQEFHNSDADHGPLIVHGHTPVDEVTHYGNRLNIDTGAGHGKDIGVVVIEGREAWVLSGEGREEVAR</sequence>
<proteinExistence type="predicted"/>
<evidence type="ECO:0000313" key="3">
    <source>
        <dbReference type="Proteomes" id="UP000050471"/>
    </source>
</evidence>
<evidence type="ECO:0000259" key="1">
    <source>
        <dbReference type="Pfam" id="PF00149"/>
    </source>
</evidence>
<dbReference type="Gene3D" id="3.60.21.10">
    <property type="match status" value="1"/>
</dbReference>
<dbReference type="SUPFAM" id="SSF56300">
    <property type="entry name" value="Metallo-dependent phosphatases"/>
    <property type="match status" value="1"/>
</dbReference>
<organism evidence="2 3">
    <name type="scientific">Aliiroseovarius crassostreae</name>
    <dbReference type="NCBI Taxonomy" id="154981"/>
    <lineage>
        <taxon>Bacteria</taxon>
        <taxon>Pseudomonadati</taxon>
        <taxon>Pseudomonadota</taxon>
        <taxon>Alphaproteobacteria</taxon>
        <taxon>Rhodobacterales</taxon>
        <taxon>Paracoccaceae</taxon>
        <taxon>Aliiroseovarius</taxon>
    </lineage>
</organism>
<dbReference type="InterPro" id="IPR004843">
    <property type="entry name" value="Calcineurin-like_PHP"/>
</dbReference>
<dbReference type="AlphaFoldDB" id="A0A0P7J261"/>
<feature type="domain" description="Calcineurin-like phosphoesterase" evidence="1">
    <location>
        <begin position="3"/>
        <end position="208"/>
    </location>
</feature>
<gene>
    <name evidence="2" type="ORF">AKJ29_03670</name>
</gene>
<dbReference type="GO" id="GO:0008803">
    <property type="term" value="F:bis(5'-nucleosyl)-tetraphosphatase (symmetrical) activity"/>
    <property type="evidence" value="ECO:0007669"/>
    <property type="project" value="TreeGrafter"/>
</dbReference>
<keyword evidence="3" id="KW-1185">Reference proteome</keyword>
<reference evidence="2 3" key="1">
    <citation type="submission" date="2015-09" db="EMBL/GenBank/DDBJ databases">
        <title>Draft genome sequence of Aliiroseovarius crassostreae CV919-312TSm, the causative agent of Roseovarius Oyster Disease (formerly Juvenile Oyster Disease).</title>
        <authorList>
            <person name="Kessner L."/>
            <person name="Spinard E."/>
            <person name="Nelson D."/>
        </authorList>
    </citation>
    <scope>NUCLEOTIDE SEQUENCE [LARGE SCALE GENOMIC DNA]</scope>
    <source>
        <strain evidence="2 3">CV919-312</strain>
    </source>
</reference>
<dbReference type="Pfam" id="PF00149">
    <property type="entry name" value="Metallophos"/>
    <property type="match status" value="1"/>
</dbReference>
<dbReference type="GO" id="GO:0005737">
    <property type="term" value="C:cytoplasm"/>
    <property type="evidence" value="ECO:0007669"/>
    <property type="project" value="TreeGrafter"/>
</dbReference>
<dbReference type="PANTHER" id="PTHR42850:SF4">
    <property type="entry name" value="ZINC-DEPENDENT ENDOPOLYPHOSPHATASE"/>
    <property type="match status" value="1"/>
</dbReference>
<protein>
    <submittedName>
        <fullName evidence="2">Serine/threonine protein phosphatase</fullName>
    </submittedName>
</protein>
<dbReference type="InterPro" id="IPR029052">
    <property type="entry name" value="Metallo-depent_PP-like"/>
</dbReference>
<dbReference type="EMBL" id="LKBA01000024">
    <property type="protein sequence ID" value="KPN61720.1"/>
    <property type="molecule type" value="Genomic_DNA"/>
</dbReference>
<dbReference type="InterPro" id="IPR050126">
    <property type="entry name" value="Ap4A_hydrolase"/>
</dbReference>
<dbReference type="Proteomes" id="UP000050471">
    <property type="component" value="Unassembled WGS sequence"/>
</dbReference>
<dbReference type="GO" id="GO:0016791">
    <property type="term" value="F:phosphatase activity"/>
    <property type="evidence" value="ECO:0007669"/>
    <property type="project" value="TreeGrafter"/>
</dbReference>
<dbReference type="STRING" id="154981.AKJ29_03670"/>
<dbReference type="GO" id="GO:0110154">
    <property type="term" value="P:RNA decapping"/>
    <property type="evidence" value="ECO:0007669"/>
    <property type="project" value="TreeGrafter"/>
</dbReference>
<name>A0A0P7J261_9RHOB</name>
<dbReference type="OrthoDB" id="9807890at2"/>
<evidence type="ECO:0000313" key="2">
    <source>
        <dbReference type="EMBL" id="KPN61720.1"/>
    </source>
</evidence>
<accession>A0A0P7J261</accession>
<comment type="caution">
    <text evidence="2">The sequence shown here is derived from an EMBL/GenBank/DDBJ whole genome shotgun (WGS) entry which is preliminary data.</text>
</comment>
<dbReference type="RefSeq" id="WP_055192754.1">
    <property type="nucleotide sequence ID" value="NZ_FPBS01000003.1"/>
</dbReference>